<evidence type="ECO:0000313" key="3">
    <source>
        <dbReference type="Proteomes" id="UP001431131"/>
    </source>
</evidence>
<sequence>MKTNSFYPVILTEKVEESSKFYTDFFGFDIVYKADWYVSLRKSQSNFPFELAIIDTSHPTIPSAYQKSVQGLILNFEVEDVDQEYRRLIISEKLPLQLDIRDEVFGQRHFITSDPNGVLIDVIKIIPPSQEESTQYVENVWSTINEEVNR</sequence>
<dbReference type="InterPro" id="IPR037523">
    <property type="entry name" value="VOC_core"/>
</dbReference>
<protein>
    <submittedName>
        <fullName evidence="2">VOC family protein</fullName>
    </submittedName>
</protein>
<dbReference type="AlphaFoldDB" id="A0AAW5E4C0"/>
<keyword evidence="3" id="KW-1185">Reference proteome</keyword>
<evidence type="ECO:0000313" key="2">
    <source>
        <dbReference type="EMBL" id="MCH1627193.1"/>
    </source>
</evidence>
<dbReference type="RefSeq" id="WP_240257113.1">
    <property type="nucleotide sequence ID" value="NZ_JAKTTI010000035.1"/>
</dbReference>
<dbReference type="InterPro" id="IPR025870">
    <property type="entry name" value="Glyoxalase-like_dom"/>
</dbReference>
<dbReference type="Proteomes" id="UP001431131">
    <property type="component" value="Unassembled WGS sequence"/>
</dbReference>
<dbReference type="InterPro" id="IPR029068">
    <property type="entry name" value="Glyas_Bleomycin-R_OHBP_Dase"/>
</dbReference>
<evidence type="ECO:0000259" key="1">
    <source>
        <dbReference type="PROSITE" id="PS51819"/>
    </source>
</evidence>
<reference evidence="2" key="1">
    <citation type="submission" date="2022-02" db="EMBL/GenBank/DDBJ databases">
        <title>Fredinandcohnia quinoae sp. nov. isolated from Chenopodium quinoa seeds.</title>
        <authorList>
            <person name="Saati-Santamaria Z."/>
            <person name="Flores-Felix J.D."/>
            <person name="Igual J.M."/>
            <person name="Velazquez E."/>
            <person name="Garcia-Fraile P."/>
            <person name="Martinez-Molina E."/>
        </authorList>
    </citation>
    <scope>NUCLEOTIDE SEQUENCE</scope>
    <source>
        <strain evidence="2">SECRCQ15</strain>
    </source>
</reference>
<accession>A0AAW5E4C0</accession>
<gene>
    <name evidence="2" type="ORF">MJG50_17810</name>
</gene>
<dbReference type="Gene3D" id="3.30.720.110">
    <property type="match status" value="1"/>
</dbReference>
<organism evidence="2 3">
    <name type="scientific">Fredinandcohnia quinoae</name>
    <dbReference type="NCBI Taxonomy" id="2918902"/>
    <lineage>
        <taxon>Bacteria</taxon>
        <taxon>Bacillati</taxon>
        <taxon>Bacillota</taxon>
        <taxon>Bacilli</taxon>
        <taxon>Bacillales</taxon>
        <taxon>Bacillaceae</taxon>
        <taxon>Fredinandcohnia</taxon>
    </lineage>
</organism>
<dbReference type="Gene3D" id="3.30.720.120">
    <property type="match status" value="1"/>
</dbReference>
<dbReference type="SUPFAM" id="SSF54593">
    <property type="entry name" value="Glyoxalase/Bleomycin resistance protein/Dihydroxybiphenyl dioxygenase"/>
    <property type="match status" value="1"/>
</dbReference>
<dbReference type="PROSITE" id="PS51819">
    <property type="entry name" value="VOC"/>
    <property type="match status" value="1"/>
</dbReference>
<dbReference type="Pfam" id="PF12681">
    <property type="entry name" value="Glyoxalase_2"/>
    <property type="match status" value="1"/>
</dbReference>
<feature type="domain" description="VOC" evidence="1">
    <location>
        <begin position="2"/>
        <end position="125"/>
    </location>
</feature>
<comment type="caution">
    <text evidence="2">The sequence shown here is derived from an EMBL/GenBank/DDBJ whole genome shotgun (WGS) entry which is preliminary data.</text>
</comment>
<dbReference type="EMBL" id="JAKTTI010000035">
    <property type="protein sequence ID" value="MCH1627193.1"/>
    <property type="molecule type" value="Genomic_DNA"/>
</dbReference>
<name>A0AAW5E4C0_9BACI</name>
<proteinExistence type="predicted"/>